<evidence type="ECO:0000259" key="5">
    <source>
        <dbReference type="PROSITE" id="PS50212"/>
    </source>
</evidence>
<dbReference type="InterPro" id="IPR008937">
    <property type="entry name" value="Ras-like_GEF"/>
</dbReference>
<feature type="region of interest" description="Disordered" evidence="3">
    <location>
        <begin position="1242"/>
        <end position="1295"/>
    </location>
</feature>
<dbReference type="GO" id="GO:0005085">
    <property type="term" value="F:guanyl-nucleotide exchange factor activity"/>
    <property type="evidence" value="ECO:0007669"/>
    <property type="project" value="UniProtKB-KW"/>
</dbReference>
<evidence type="ECO:0000313" key="7">
    <source>
        <dbReference type="Proteomes" id="UP000215453"/>
    </source>
</evidence>
<feature type="compositionally biased region" description="Basic and acidic residues" evidence="3">
    <location>
        <begin position="526"/>
        <end position="548"/>
    </location>
</feature>
<protein>
    <recommendedName>
        <fullName evidence="8">Ras-GEF domain-containing protein</fullName>
    </recommendedName>
</protein>
<gene>
    <name evidence="6" type="ORF">ZT1A5_G7002</name>
</gene>
<dbReference type="InterPro" id="IPR001895">
    <property type="entry name" value="RASGEF_cat_dom"/>
</dbReference>
<dbReference type="Proteomes" id="UP000215453">
    <property type="component" value="Chromosome 6"/>
</dbReference>
<dbReference type="Pfam" id="PF00618">
    <property type="entry name" value="RasGEF_N"/>
    <property type="match status" value="1"/>
</dbReference>
<feature type="compositionally biased region" description="Basic and acidic residues" evidence="3">
    <location>
        <begin position="753"/>
        <end position="765"/>
    </location>
</feature>
<dbReference type="CDD" id="cd06224">
    <property type="entry name" value="REM"/>
    <property type="match status" value="1"/>
</dbReference>
<dbReference type="Gene3D" id="1.10.840.10">
    <property type="entry name" value="Ras guanine-nucleotide exchange factors catalytic domain"/>
    <property type="match status" value="1"/>
</dbReference>
<feature type="compositionally biased region" description="Basic residues" evidence="3">
    <location>
        <begin position="1389"/>
        <end position="1400"/>
    </location>
</feature>
<dbReference type="PROSITE" id="PS50212">
    <property type="entry name" value="RASGEF_NTER"/>
    <property type="match status" value="1"/>
</dbReference>
<dbReference type="GO" id="GO:0005886">
    <property type="term" value="C:plasma membrane"/>
    <property type="evidence" value="ECO:0007669"/>
    <property type="project" value="TreeGrafter"/>
</dbReference>
<dbReference type="InterPro" id="IPR023578">
    <property type="entry name" value="Ras_GEF_dom_sf"/>
</dbReference>
<dbReference type="Gene3D" id="1.20.870.10">
    <property type="entry name" value="Son of sevenless (SoS) protein Chain: S domain 1"/>
    <property type="match status" value="1"/>
</dbReference>
<feature type="region of interest" description="Disordered" evidence="3">
    <location>
        <begin position="526"/>
        <end position="562"/>
    </location>
</feature>
<dbReference type="SUPFAM" id="SSF48366">
    <property type="entry name" value="Ras GEF"/>
    <property type="match status" value="1"/>
</dbReference>
<feature type="compositionally biased region" description="Basic and acidic residues" evidence="3">
    <location>
        <begin position="837"/>
        <end position="855"/>
    </location>
</feature>
<feature type="region of interest" description="Disordered" evidence="3">
    <location>
        <begin position="952"/>
        <end position="974"/>
    </location>
</feature>
<evidence type="ECO:0000313" key="6">
    <source>
        <dbReference type="EMBL" id="SMY25560.1"/>
    </source>
</evidence>
<feature type="compositionally biased region" description="Low complexity" evidence="3">
    <location>
        <begin position="725"/>
        <end position="749"/>
    </location>
</feature>
<evidence type="ECO:0000256" key="3">
    <source>
        <dbReference type="SAM" id="MobiDB-lite"/>
    </source>
</evidence>
<evidence type="ECO:0000256" key="1">
    <source>
        <dbReference type="ARBA" id="ARBA00022658"/>
    </source>
</evidence>
<dbReference type="InterPro" id="IPR036964">
    <property type="entry name" value="RASGEF_cat_dom_sf"/>
</dbReference>
<feature type="region of interest" description="Disordered" evidence="3">
    <location>
        <begin position="1346"/>
        <end position="1437"/>
    </location>
</feature>
<feature type="region of interest" description="Disordered" evidence="3">
    <location>
        <begin position="1"/>
        <end position="36"/>
    </location>
</feature>
<feature type="region of interest" description="Disordered" evidence="3">
    <location>
        <begin position="598"/>
        <end position="649"/>
    </location>
</feature>
<feature type="domain" description="Ras-GEF" evidence="4">
    <location>
        <begin position="1446"/>
        <end position="1696"/>
    </location>
</feature>
<reference evidence="6 7" key="1">
    <citation type="submission" date="2016-10" db="EMBL/GenBank/DDBJ databases">
        <authorList>
            <person name="Varghese N."/>
        </authorList>
    </citation>
    <scope>NUCLEOTIDE SEQUENCE [LARGE SCALE GENOMIC DNA]</scope>
</reference>
<dbReference type="Pfam" id="PF00617">
    <property type="entry name" value="RasGEF"/>
    <property type="match status" value="1"/>
</dbReference>
<sequence>MEQSALSRRRQNGAVPAKPPPMRLRRERHAHQNSEERQIQAASAATANAFILQDGFETSGHRRIDTVPTIGSQSTEEGERQRNFAVVNVGAGGVLYLKPSRMATPNVLHAPATPPATYDIADSYYAPRPAYRESNASGTWTPRAGGSLAVTALPEPELTLETAKAHDRRRHRSQSCSTIHNPNEVSKLAPTREERLKRRRSSTDLATGGLLDMKIPHYRLGTPRFSDLGTAYLHNSIYTVSTVDGVPSSIISKADYDSIFPLPPGRESMAPGGSIYLHPPQTYTARDTATHSLVTSTRPATVDGTITPALFDKLERNLGDPAVVRFQASTGRIIAATPARLIAQITSPQFLDYELLADFFLTFRCFMPARDVLEYLFARMRWAFGAGNDAGRIARVRTFVALRHWILNYFMDDFMKDGGFRRNFCDLVNELTRSLQETDDPRSGNINIVGELKKCWRRTCAVYWPMSDANETDPEADIVPGGLPNPAGSENSLLSLPLTIRPTNERASIFEMTQIELPDLEERTRQAWASEKEREKQSEKEPAPDTGRDGATAQVKEVKNRDTIITNRTASIPTSPLSVQSLEVLSCSVPFLRNMRLRPTARARDRDKPSTPQSKIAKAIRPTHTHKRSGSFSDALRDKRTPLSSPKADNIELKDLPSFAITGGLVRGILLQPSPAKVDSNVPVTPGPEVVDKRSSGLEGYLGTERHHHIGVKKFVGEVRRALSIRKGGSSSRSPSRTLHSAGSSTSRGGSRGSDRAYREVKQEPDWQQLGGPPRLDLLGAKIESSYKEAREEVRLSKLQPMPKPEAKSEDEQDEGTAEDSPAEAPGTPRPGTAQKLDQDKDRDTEQSYDAKDFGRLNSHVTTGSRSIVIVDATGAPELPPMKPEALTSLSSMSTNMAPIPLFQDRRNFGASGESRKRDETHHSDQGTRWQSADSRMHSLLTGTGRWSAIENLGRSSDDSRPRSSSGVLPKGVYVPQLPNQIRRVPAGGDLKTANNVHELESMPRPHSTGTFSATTHSITTSLALLAETDGSLNKMPLVAIQRKSSVSLLHTHSSQPILRDSFKSEIVRLKNMPDRESTGGIEDTLLKLEGKIPSPSYTNFSGGSTSDLREEDRGHTPTIMRDMSRPILQQMPNGELKEVRMLPVLKQLPDGRLVEVDISEVNMEFGNHGFNGSSTGFTGSSQGFTDSTQNFNNSTPALDTFASPMTETQGASIFHPSGSMAPSRYSRALIPVHLSPTSEHRLTASSVSSSNSALAVPGRNNGRYSSKGYSGTSTPESFARVSQPASAVDGDMSNGRYSSYRASNWRGQGGTESFLLSENDTLSDISTEIADPSESGVRSFYFNETSHEEPLEAPPLHTFETPPSTAGGGGYESPDRRQLLPRITPRQPQRRILKSKISHPKLEAQAANQPFPRRDGNESRQRGRTSPESTIEDTSSHMPFVLAFESEVIAEQLTIIEKDALDEVDWKDLISLNWQQSPPTCRNWVDYLNRETANGIDIVIARFNLVVKWCVSEVVLTELPSERARAITKYIHIASHCHRLHNYASLYQITLGLLSSDLARLKKTWSLVALREKQMLEHLEQLCRPLRNFQSLRAEMETAMPGNGIIPFIGLYTHDLMFNALKSARINSTAPEKEPLINFERYQTAAMIVKNLLRLTEASSRYTFSPDTEALSRCLWIAALSDQEIAQRSRALEQS</sequence>
<feature type="region of interest" description="Disordered" evidence="3">
    <location>
        <begin position="907"/>
        <end position="935"/>
    </location>
</feature>
<dbReference type="PROSITE" id="PS50009">
    <property type="entry name" value="RASGEF_CAT"/>
    <property type="match status" value="1"/>
</dbReference>
<feature type="compositionally biased region" description="Basic and acidic residues" evidence="3">
    <location>
        <begin position="907"/>
        <end position="926"/>
    </location>
</feature>
<dbReference type="SMART" id="SM00229">
    <property type="entry name" value="RasGEFN"/>
    <property type="match status" value="1"/>
</dbReference>
<feature type="compositionally biased region" description="Basic and acidic residues" evidence="3">
    <location>
        <begin position="1413"/>
        <end position="1422"/>
    </location>
</feature>
<evidence type="ECO:0008006" key="8">
    <source>
        <dbReference type="Google" id="ProtNLM"/>
    </source>
</evidence>
<dbReference type="PANTHER" id="PTHR23113">
    <property type="entry name" value="GUANINE NUCLEOTIDE EXCHANGE FACTOR"/>
    <property type="match status" value="1"/>
</dbReference>
<accession>A0A1Y6LQ46</accession>
<organism evidence="6 7">
    <name type="scientific">Zymoseptoria tritici ST99CH_1A5</name>
    <dbReference type="NCBI Taxonomy" id="1276529"/>
    <lineage>
        <taxon>Eukaryota</taxon>
        <taxon>Fungi</taxon>
        <taxon>Dikarya</taxon>
        <taxon>Ascomycota</taxon>
        <taxon>Pezizomycotina</taxon>
        <taxon>Dothideomycetes</taxon>
        <taxon>Dothideomycetidae</taxon>
        <taxon>Mycosphaerellales</taxon>
        <taxon>Mycosphaerellaceae</taxon>
        <taxon>Zymoseptoria</taxon>
    </lineage>
</organism>
<evidence type="ECO:0000256" key="2">
    <source>
        <dbReference type="PROSITE-ProRule" id="PRU00168"/>
    </source>
</evidence>
<dbReference type="SMART" id="SM00147">
    <property type="entry name" value="RasGEF"/>
    <property type="match status" value="1"/>
</dbReference>
<feature type="compositionally biased region" description="Polar residues" evidence="3">
    <location>
        <begin position="174"/>
        <end position="184"/>
    </location>
</feature>
<name>A0A1Y6LQ46_ZYMTR</name>
<feature type="compositionally biased region" description="Acidic residues" evidence="3">
    <location>
        <begin position="811"/>
        <end position="822"/>
    </location>
</feature>
<feature type="region of interest" description="Disordered" evidence="3">
    <location>
        <begin position="792"/>
        <end position="858"/>
    </location>
</feature>
<feature type="compositionally biased region" description="Polar residues" evidence="3">
    <location>
        <begin position="1263"/>
        <end position="1277"/>
    </location>
</feature>
<proteinExistence type="predicted"/>
<feature type="region of interest" description="Disordered" evidence="3">
    <location>
        <begin position="163"/>
        <end position="202"/>
    </location>
</feature>
<keyword evidence="1 2" id="KW-0344">Guanine-nucleotide releasing factor</keyword>
<evidence type="ECO:0000259" key="4">
    <source>
        <dbReference type="PROSITE" id="PS50009"/>
    </source>
</evidence>
<feature type="region of interest" description="Disordered" evidence="3">
    <location>
        <begin position="725"/>
        <end position="776"/>
    </location>
</feature>
<dbReference type="GO" id="GO:0007265">
    <property type="term" value="P:Ras protein signal transduction"/>
    <property type="evidence" value="ECO:0007669"/>
    <property type="project" value="TreeGrafter"/>
</dbReference>
<dbReference type="PANTHER" id="PTHR23113:SF363">
    <property type="entry name" value="PROTEIN SON OF SEVENLESS"/>
    <property type="match status" value="1"/>
</dbReference>
<feature type="domain" description="N-terminal Ras-GEF" evidence="5">
    <location>
        <begin position="329"/>
        <end position="453"/>
    </location>
</feature>
<dbReference type="EMBL" id="LT882681">
    <property type="protein sequence ID" value="SMY25560.1"/>
    <property type="molecule type" value="Genomic_DNA"/>
</dbReference>
<dbReference type="InterPro" id="IPR000651">
    <property type="entry name" value="Ras-like_Gua-exchang_fac_N"/>
</dbReference>
<feature type="compositionally biased region" description="Polar residues" evidence="3">
    <location>
        <begin position="1425"/>
        <end position="1437"/>
    </location>
</feature>